<gene>
    <name evidence="1" type="ORF">M2325_000671</name>
</gene>
<accession>A0ABT2EX36</accession>
<sequence length="350" mass="40147">MLKTRKTRKTNQNYIFKNMLKNYIPQNNSNIPICLFFQLLSYSRIASESDLQVLIMGKEGSGKSGLSMILGATIDEHFLDNLKSKFYLSGGSEVIRFFEYIQTQNKLGNKKIVYLIDEAHTWMHSQDASTKESIRLKQYYRNARISGAIGLHCTPNMTEIQPLIIQRSDIIILLGKLDVNKNLGTGYIFLGEDKFNLATKLKSLRSTGQYISNDPEELMKQCNGNATFTFKWSQEPKLYNLYRPLKNAGYSNFLDDAIAELSNKHNLTQISNDYYGLEINPGGYKTTYDEKPPVLFENDYMSYNVIVELTDINYKALSQKVARLRKQNKISTVKIGLKQYVRIGDINKLL</sequence>
<comment type="caution">
    <text evidence="1">The sequence shown here is derived from an EMBL/GenBank/DDBJ whole genome shotgun (WGS) entry which is preliminary data.</text>
</comment>
<organism evidence="1 2">
    <name type="scientific">Methanococcus voltae PS</name>
    <dbReference type="NCBI Taxonomy" id="523842"/>
    <lineage>
        <taxon>Archaea</taxon>
        <taxon>Methanobacteriati</taxon>
        <taxon>Methanobacteriota</taxon>
        <taxon>Methanomada group</taxon>
        <taxon>Methanococci</taxon>
        <taxon>Methanococcales</taxon>
        <taxon>Methanococcaceae</taxon>
        <taxon>Methanococcus</taxon>
    </lineage>
</organism>
<protein>
    <submittedName>
        <fullName evidence="1">Uncharacterized protein</fullName>
    </submittedName>
</protein>
<reference evidence="1" key="1">
    <citation type="submission" date="2022-08" db="EMBL/GenBank/DDBJ databases">
        <title>Genomic Encyclopedia of Type Strains, Phase V (KMG-V): Genome sequencing to study the core and pangenomes of soil and plant-associated prokaryotes.</title>
        <authorList>
            <person name="Whitman W."/>
        </authorList>
    </citation>
    <scope>NUCLEOTIDE SEQUENCE</scope>
    <source>
        <strain evidence="1">PS</strain>
    </source>
</reference>
<name>A0ABT2EX36_METVO</name>
<keyword evidence="2" id="KW-1185">Reference proteome</keyword>
<dbReference type="SUPFAM" id="SSF52540">
    <property type="entry name" value="P-loop containing nucleoside triphosphate hydrolases"/>
    <property type="match status" value="1"/>
</dbReference>
<proteinExistence type="predicted"/>
<evidence type="ECO:0000313" key="1">
    <source>
        <dbReference type="EMBL" id="MCS3921986.1"/>
    </source>
</evidence>
<dbReference type="Gene3D" id="3.40.50.300">
    <property type="entry name" value="P-loop containing nucleotide triphosphate hydrolases"/>
    <property type="match status" value="1"/>
</dbReference>
<dbReference type="RefSeq" id="WP_259051061.1">
    <property type="nucleotide sequence ID" value="NZ_JANUCQ010000002.1"/>
</dbReference>
<dbReference type="Proteomes" id="UP001140258">
    <property type="component" value="Unassembled WGS sequence"/>
</dbReference>
<dbReference type="EMBL" id="JANUCQ010000002">
    <property type="protein sequence ID" value="MCS3921986.1"/>
    <property type="molecule type" value="Genomic_DNA"/>
</dbReference>
<dbReference type="InterPro" id="IPR027417">
    <property type="entry name" value="P-loop_NTPase"/>
</dbReference>
<evidence type="ECO:0000313" key="2">
    <source>
        <dbReference type="Proteomes" id="UP001140258"/>
    </source>
</evidence>